<proteinExistence type="predicted"/>
<dbReference type="CDD" id="cd09272">
    <property type="entry name" value="RNase_HI_RT_Ty1"/>
    <property type="match status" value="1"/>
</dbReference>
<protein>
    <recommendedName>
        <fullName evidence="2">Reverse transcriptase Ty1/copia-type domain-containing protein</fullName>
    </recommendedName>
</protein>
<evidence type="ECO:0008006" key="2">
    <source>
        <dbReference type="Google" id="ProtNLM"/>
    </source>
</evidence>
<reference evidence="1" key="1">
    <citation type="submission" date="2018-11" db="EMBL/GenBank/DDBJ databases">
        <authorList>
            <consortium name="Genoscope - CEA"/>
            <person name="William W."/>
        </authorList>
    </citation>
    <scope>NUCLEOTIDE SEQUENCE</scope>
</reference>
<dbReference type="PANTHER" id="PTHR11439">
    <property type="entry name" value="GAG-POL-RELATED RETROTRANSPOSON"/>
    <property type="match status" value="1"/>
</dbReference>
<dbReference type="AlphaFoldDB" id="A0A3P5XV55"/>
<evidence type="ECO:0000313" key="1">
    <source>
        <dbReference type="EMBL" id="VDC58817.1"/>
    </source>
</evidence>
<accession>A0A3P5XV55</accession>
<sequence>MKAPHVVHWEAALRVVRFLKGCPGQGILLRSDSNLELSVYVNADWSTCPLTRRSLSSYVVLLGGNPISWKTKKQKTVSDSSAEAEYRAMAAATKEMKWIVPLMKELGVQVDKPVPFFCDRNETFEKLGIIGTLSNLLVYLTSVFNMKSVTAATIINALLAQSTSELSSLLSFATLTSVDTRLLTVRSSPVFLDHLRYY</sequence>
<dbReference type="PANTHER" id="PTHR11439:SF470">
    <property type="entry name" value="CYSTEINE-RICH RLK (RECEPTOR-LIKE PROTEIN KINASE) 8"/>
    <property type="match status" value="1"/>
</dbReference>
<name>A0A3P5XV55_BRACM</name>
<dbReference type="EMBL" id="LR031568">
    <property type="protein sequence ID" value="VDC58817.1"/>
    <property type="molecule type" value="Genomic_DNA"/>
</dbReference>
<gene>
    <name evidence="1" type="ORF">BRAA09T36428Z</name>
</gene>
<organism evidence="1">
    <name type="scientific">Brassica campestris</name>
    <name type="common">Field mustard</name>
    <dbReference type="NCBI Taxonomy" id="3711"/>
    <lineage>
        <taxon>Eukaryota</taxon>
        <taxon>Viridiplantae</taxon>
        <taxon>Streptophyta</taxon>
        <taxon>Embryophyta</taxon>
        <taxon>Tracheophyta</taxon>
        <taxon>Spermatophyta</taxon>
        <taxon>Magnoliopsida</taxon>
        <taxon>eudicotyledons</taxon>
        <taxon>Gunneridae</taxon>
        <taxon>Pentapetalae</taxon>
        <taxon>rosids</taxon>
        <taxon>malvids</taxon>
        <taxon>Brassicales</taxon>
        <taxon>Brassicaceae</taxon>
        <taxon>Brassiceae</taxon>
        <taxon>Brassica</taxon>
    </lineage>
</organism>